<organism evidence="2 3">
    <name type="scientific">Actinoplanes awajinensis subsp. mycoplanecinus</name>
    <dbReference type="NCBI Taxonomy" id="135947"/>
    <lineage>
        <taxon>Bacteria</taxon>
        <taxon>Bacillati</taxon>
        <taxon>Actinomycetota</taxon>
        <taxon>Actinomycetes</taxon>
        <taxon>Micromonosporales</taxon>
        <taxon>Micromonosporaceae</taxon>
        <taxon>Actinoplanes</taxon>
    </lineage>
</organism>
<feature type="transmembrane region" description="Helical" evidence="1">
    <location>
        <begin position="18"/>
        <end position="37"/>
    </location>
</feature>
<comment type="caution">
    <text evidence="2">The sequence shown here is derived from an EMBL/GenBank/DDBJ whole genome shotgun (WGS) entry which is preliminary data.</text>
</comment>
<dbReference type="RefSeq" id="WP_067697076.1">
    <property type="nucleotide sequence ID" value="NZ_LLZH01000277.1"/>
</dbReference>
<feature type="transmembrane region" description="Helical" evidence="1">
    <location>
        <begin position="106"/>
        <end position="127"/>
    </location>
</feature>
<protein>
    <submittedName>
        <fullName evidence="2">Uncharacterized protein</fullName>
    </submittedName>
</protein>
<dbReference type="Proteomes" id="UP000053244">
    <property type="component" value="Unassembled WGS sequence"/>
</dbReference>
<dbReference type="AlphaFoldDB" id="A0A124G9M4"/>
<evidence type="ECO:0000313" key="3">
    <source>
        <dbReference type="Proteomes" id="UP000053244"/>
    </source>
</evidence>
<evidence type="ECO:0000313" key="2">
    <source>
        <dbReference type="EMBL" id="KUL29590.1"/>
    </source>
</evidence>
<evidence type="ECO:0000256" key="1">
    <source>
        <dbReference type="SAM" id="Phobius"/>
    </source>
</evidence>
<keyword evidence="1" id="KW-1133">Transmembrane helix</keyword>
<dbReference type="EMBL" id="LLZH01000277">
    <property type="protein sequence ID" value="KUL29590.1"/>
    <property type="molecule type" value="Genomic_DNA"/>
</dbReference>
<proteinExistence type="predicted"/>
<keyword evidence="3" id="KW-1185">Reference proteome</keyword>
<feature type="transmembrane region" description="Helical" evidence="1">
    <location>
        <begin position="139"/>
        <end position="163"/>
    </location>
</feature>
<name>A0A124G9M4_9ACTN</name>
<reference evidence="2 3" key="1">
    <citation type="submission" date="2015-10" db="EMBL/GenBank/DDBJ databases">
        <authorList>
            <person name="Gilbert D.G."/>
        </authorList>
    </citation>
    <scope>NUCLEOTIDE SEQUENCE [LARGE SCALE GENOMIC DNA]</scope>
    <source>
        <strain evidence="2 3">NRRL B-16712</strain>
    </source>
</reference>
<sequence length="358" mass="38161">MTNTPVVRPPRGWELGTYALLLAVGATTALSVLYLIGDLALRHALQNGGVDGVSPPLRWVGDHQNGLSTLNLLLLVAYLGGFLLWRHRTRDMLGRYVADAHTPMRHWSIPVWNAAIGTAAVVTLAGLGDQPDTLDELVYALGVDALRCALRITGLVVLLIGVIQISDQVRQAIATPRPVLPFTPVRAPAPVAAGAGAVGAGQGVALADVTPAALQPLEPVPGSDGLPPADDAFWDQIRTTAAAADLALLVTTGARAHKWRLAPAGADLTSIRTTLRPGTVVTVFTDPPVERPTEGYSPVKAQEYHGFLEGRENGALWYQEINPRRVPSFLTRAAGPIRRWALYPTDDPTAFRAVVPNE</sequence>
<feature type="transmembrane region" description="Helical" evidence="1">
    <location>
        <begin position="66"/>
        <end position="85"/>
    </location>
</feature>
<gene>
    <name evidence="2" type="ORF">ADL15_27100</name>
</gene>
<accession>A0A124G9M4</accession>
<keyword evidence="1" id="KW-0812">Transmembrane</keyword>
<keyword evidence="1" id="KW-0472">Membrane</keyword>
<dbReference type="OrthoDB" id="3289450at2"/>